<reference evidence="1 2" key="1">
    <citation type="journal article" date="2024" name="G3 (Bethesda)">
        <title>Genome assembly of Hibiscus sabdariffa L. provides insights into metabolisms of medicinal natural products.</title>
        <authorList>
            <person name="Kim T."/>
        </authorList>
    </citation>
    <scope>NUCLEOTIDE SEQUENCE [LARGE SCALE GENOMIC DNA]</scope>
    <source>
        <strain evidence="1">TK-2024</strain>
        <tissue evidence="1">Old leaves</tissue>
    </source>
</reference>
<organism evidence="1 2">
    <name type="scientific">Hibiscus sabdariffa</name>
    <name type="common">roselle</name>
    <dbReference type="NCBI Taxonomy" id="183260"/>
    <lineage>
        <taxon>Eukaryota</taxon>
        <taxon>Viridiplantae</taxon>
        <taxon>Streptophyta</taxon>
        <taxon>Embryophyta</taxon>
        <taxon>Tracheophyta</taxon>
        <taxon>Spermatophyta</taxon>
        <taxon>Magnoliopsida</taxon>
        <taxon>eudicotyledons</taxon>
        <taxon>Gunneridae</taxon>
        <taxon>Pentapetalae</taxon>
        <taxon>rosids</taxon>
        <taxon>malvids</taxon>
        <taxon>Malvales</taxon>
        <taxon>Malvaceae</taxon>
        <taxon>Malvoideae</taxon>
        <taxon>Hibiscus</taxon>
    </lineage>
</organism>
<dbReference type="Proteomes" id="UP001472677">
    <property type="component" value="Unassembled WGS sequence"/>
</dbReference>
<evidence type="ECO:0000313" key="2">
    <source>
        <dbReference type="Proteomes" id="UP001472677"/>
    </source>
</evidence>
<comment type="caution">
    <text evidence="1">The sequence shown here is derived from an EMBL/GenBank/DDBJ whole genome shotgun (WGS) entry which is preliminary data.</text>
</comment>
<protein>
    <submittedName>
        <fullName evidence="1">Uncharacterized protein</fullName>
    </submittedName>
</protein>
<sequence length="80" mass="9476">MKERELHYLNVLQTKVWFRKRAPIEQQIPKESLSCTDRLNTPEVPDVTYNLRTETMIPNAGSFSVQYEILKPTLKRVKEK</sequence>
<proteinExistence type="predicted"/>
<gene>
    <name evidence="1" type="ORF">V6N12_038679</name>
</gene>
<name>A0ABR2CB19_9ROSI</name>
<evidence type="ECO:0000313" key="1">
    <source>
        <dbReference type="EMBL" id="KAK8516436.1"/>
    </source>
</evidence>
<dbReference type="EMBL" id="JBBPBM010000058">
    <property type="protein sequence ID" value="KAK8516436.1"/>
    <property type="molecule type" value="Genomic_DNA"/>
</dbReference>
<accession>A0ABR2CB19</accession>
<keyword evidence="2" id="KW-1185">Reference proteome</keyword>